<protein>
    <submittedName>
        <fullName evidence="3">Uncharacterized protein</fullName>
    </submittedName>
</protein>
<comment type="caution">
    <text evidence="3">The sequence shown here is derived from an EMBL/GenBank/DDBJ whole genome shotgun (WGS) entry which is preliminary data.</text>
</comment>
<organism evidence="3 4">
    <name type="scientific">Fusarium fujikuroi</name>
    <name type="common">Bakanae and foot rot disease fungus</name>
    <name type="synonym">Gibberella fujikuroi</name>
    <dbReference type="NCBI Taxonomy" id="5127"/>
    <lineage>
        <taxon>Eukaryota</taxon>
        <taxon>Fungi</taxon>
        <taxon>Dikarya</taxon>
        <taxon>Ascomycota</taxon>
        <taxon>Pezizomycotina</taxon>
        <taxon>Sordariomycetes</taxon>
        <taxon>Hypocreomycetidae</taxon>
        <taxon>Hypocreales</taxon>
        <taxon>Nectriaceae</taxon>
        <taxon>Fusarium</taxon>
        <taxon>Fusarium fujikuroi species complex</taxon>
    </lineage>
</organism>
<gene>
    <name evidence="3" type="ORF">C2S_8064</name>
</gene>
<dbReference type="Proteomes" id="UP000760494">
    <property type="component" value="Unassembled WGS sequence"/>
</dbReference>
<keyword evidence="2" id="KW-1133">Transmembrane helix</keyword>
<name>A0A9Q9RT61_FUSFU</name>
<proteinExistence type="predicted"/>
<keyword evidence="2" id="KW-0812">Transmembrane</keyword>
<sequence>MGSHSAHDPGMTGSTSISALALVLETLVFPYSYFLSLLLSNEENSARRAERSHDLMGTNQAKMGIEVPRRPREPQTLPWSGPGDPPGRHLSRRSHSCFALFSLTP</sequence>
<dbReference type="AlphaFoldDB" id="A0A9Q9RT61"/>
<feature type="transmembrane region" description="Helical" evidence="2">
    <location>
        <begin position="17"/>
        <end position="39"/>
    </location>
</feature>
<evidence type="ECO:0000313" key="4">
    <source>
        <dbReference type="Proteomes" id="UP000760494"/>
    </source>
</evidence>
<evidence type="ECO:0000256" key="2">
    <source>
        <dbReference type="SAM" id="Phobius"/>
    </source>
</evidence>
<keyword evidence="2" id="KW-0472">Membrane</keyword>
<dbReference type="EMBL" id="CABFJX010000301">
    <property type="protein sequence ID" value="VTT70654.1"/>
    <property type="molecule type" value="Genomic_DNA"/>
</dbReference>
<feature type="compositionally biased region" description="Basic and acidic residues" evidence="1">
    <location>
        <begin position="45"/>
        <end position="54"/>
    </location>
</feature>
<evidence type="ECO:0000256" key="1">
    <source>
        <dbReference type="SAM" id="MobiDB-lite"/>
    </source>
</evidence>
<feature type="region of interest" description="Disordered" evidence="1">
    <location>
        <begin position="45"/>
        <end position="92"/>
    </location>
</feature>
<accession>A0A9Q9RT61</accession>
<reference evidence="3" key="1">
    <citation type="submission" date="2019-05" db="EMBL/GenBank/DDBJ databases">
        <authorList>
            <person name="Piombo E."/>
        </authorList>
    </citation>
    <scope>NUCLEOTIDE SEQUENCE</scope>
    <source>
        <strain evidence="3">C2S</strain>
    </source>
</reference>
<evidence type="ECO:0000313" key="3">
    <source>
        <dbReference type="EMBL" id="VTT70654.1"/>
    </source>
</evidence>